<protein>
    <submittedName>
        <fullName evidence="1">Uncharacterized protein</fullName>
    </submittedName>
</protein>
<dbReference type="AlphaFoldDB" id="A0A285NEP2"/>
<reference evidence="1 2" key="1">
    <citation type="submission" date="2017-09" db="EMBL/GenBank/DDBJ databases">
        <authorList>
            <person name="Ehlers B."/>
            <person name="Leendertz F.H."/>
        </authorList>
    </citation>
    <scope>NUCLEOTIDE SEQUENCE [LARGE SCALE GENOMIC DNA]</scope>
    <source>
        <strain evidence="1 2">DSM 18289</strain>
    </source>
</reference>
<dbReference type="OrthoDB" id="7999301at2"/>
<keyword evidence="2" id="KW-1185">Reference proteome</keyword>
<gene>
    <name evidence="1" type="ORF">SAMN06265368_0958</name>
</gene>
<evidence type="ECO:0000313" key="2">
    <source>
        <dbReference type="Proteomes" id="UP000219439"/>
    </source>
</evidence>
<dbReference type="RefSeq" id="WP_097152221.1">
    <property type="nucleotide sequence ID" value="NZ_OBEL01000001.1"/>
</dbReference>
<proteinExistence type="predicted"/>
<evidence type="ECO:0000313" key="1">
    <source>
        <dbReference type="EMBL" id="SNZ07437.1"/>
    </source>
</evidence>
<dbReference type="Proteomes" id="UP000219439">
    <property type="component" value="Unassembled WGS sequence"/>
</dbReference>
<sequence length="61" mass="6831">MKAKTGFKQSDITRALRGAQTAGQTVTEVTISPSLEIKLKLQNPKSIEQQQDDDWDEVIDQ</sequence>
<dbReference type="EMBL" id="OBEL01000001">
    <property type="protein sequence ID" value="SNZ07437.1"/>
    <property type="molecule type" value="Genomic_DNA"/>
</dbReference>
<name>A0A285NEP2_9HYPH</name>
<accession>A0A285NEP2</accession>
<organism evidence="1 2">
    <name type="scientific">Cohaesibacter gelatinilyticus</name>
    <dbReference type="NCBI Taxonomy" id="372072"/>
    <lineage>
        <taxon>Bacteria</taxon>
        <taxon>Pseudomonadati</taxon>
        <taxon>Pseudomonadota</taxon>
        <taxon>Alphaproteobacteria</taxon>
        <taxon>Hyphomicrobiales</taxon>
        <taxon>Cohaesibacteraceae</taxon>
    </lineage>
</organism>